<reference evidence="3 4" key="1">
    <citation type="journal article" date="2025" name="Microbiol. Resour. Announc.">
        <title>Draft genome sequences for Neonectria magnoliae and Neonectria punicea, canker pathogens of Liriodendron tulipifera and Acer saccharum in West Virginia.</title>
        <authorList>
            <person name="Petronek H.M."/>
            <person name="Kasson M.T."/>
            <person name="Metheny A.M."/>
            <person name="Stauder C.M."/>
            <person name="Lovett B."/>
            <person name="Lynch S.C."/>
            <person name="Garnas J.R."/>
            <person name="Kasson L.R."/>
            <person name="Stajich J.E."/>
        </authorList>
    </citation>
    <scope>NUCLEOTIDE SEQUENCE [LARGE SCALE GENOMIC DNA]</scope>
    <source>
        <strain evidence="3 4">NRRL 64653</strain>
    </source>
</reference>
<feature type="domain" description="PBP" evidence="2">
    <location>
        <begin position="67"/>
        <end position="305"/>
    </location>
</feature>
<dbReference type="SUPFAM" id="SSF53850">
    <property type="entry name" value="Periplasmic binding protein-like II"/>
    <property type="match status" value="1"/>
</dbReference>
<dbReference type="PANTHER" id="PTHR37945">
    <property type="entry name" value="EXTRACELLULAR TUNGSTATE BINDING PROTEIN"/>
    <property type="match status" value="1"/>
</dbReference>
<accession>A0ABR1GK89</accession>
<dbReference type="InterPro" id="IPR052738">
    <property type="entry name" value="ABC-Tungstate_binding"/>
</dbReference>
<feature type="chain" id="PRO_5046973155" description="PBP domain-containing protein" evidence="1">
    <location>
        <begin position="24"/>
        <end position="329"/>
    </location>
</feature>
<evidence type="ECO:0000259" key="2">
    <source>
        <dbReference type="Pfam" id="PF12849"/>
    </source>
</evidence>
<dbReference type="Gene3D" id="3.40.190.10">
    <property type="entry name" value="Periplasmic binding protein-like II"/>
    <property type="match status" value="2"/>
</dbReference>
<dbReference type="EMBL" id="JAZAVJ010000324">
    <property type="protein sequence ID" value="KAK7398581.1"/>
    <property type="molecule type" value="Genomic_DNA"/>
</dbReference>
<evidence type="ECO:0000313" key="4">
    <source>
        <dbReference type="Proteomes" id="UP001498476"/>
    </source>
</evidence>
<keyword evidence="1" id="KW-0732">Signal</keyword>
<comment type="caution">
    <text evidence="3">The sequence shown here is derived from an EMBL/GenBank/DDBJ whole genome shotgun (WGS) entry which is preliminary data.</text>
</comment>
<sequence length="329" mass="35550">MKLFATVASFLALTCSAAESAAACNDRLSNYNTSSDLGISTSFCSVLKPTAVYNGSISKNTGFIKLRIANGAAGQTGLIKALADAYIKDRVKGGELPFEVAWYKSDTTKAIEFLQTGEVDVAITYNEVAESIAIDQSIAESPSYFAFRENLLLVGPPSNPANLSKSDNIFSLFSAIYNAAEGPTTVPPVRFLSRYDKSIINIKETFLWATLGQVPWATAYSTWYHQYISIAVPALNAAIKLDEYTITDRATLLSLSTHMQNQTVIYKVGSDNTTDPLMISAHLLIGKNACNAAEAAKFASWLVSTKGQDIVIGFKKKGEKLYTGAPVKE</sequence>
<gene>
    <name evidence="3" type="ORF">QQX98_012037</name>
</gene>
<feature type="signal peptide" evidence="1">
    <location>
        <begin position="1"/>
        <end position="23"/>
    </location>
</feature>
<name>A0ABR1GK89_9HYPO</name>
<organism evidence="3 4">
    <name type="scientific">Neonectria punicea</name>
    <dbReference type="NCBI Taxonomy" id="979145"/>
    <lineage>
        <taxon>Eukaryota</taxon>
        <taxon>Fungi</taxon>
        <taxon>Dikarya</taxon>
        <taxon>Ascomycota</taxon>
        <taxon>Pezizomycotina</taxon>
        <taxon>Sordariomycetes</taxon>
        <taxon>Hypocreomycetidae</taxon>
        <taxon>Hypocreales</taxon>
        <taxon>Nectriaceae</taxon>
        <taxon>Neonectria</taxon>
    </lineage>
</organism>
<evidence type="ECO:0000313" key="3">
    <source>
        <dbReference type="EMBL" id="KAK7398581.1"/>
    </source>
</evidence>
<dbReference type="Proteomes" id="UP001498476">
    <property type="component" value="Unassembled WGS sequence"/>
</dbReference>
<evidence type="ECO:0000256" key="1">
    <source>
        <dbReference type="SAM" id="SignalP"/>
    </source>
</evidence>
<dbReference type="Pfam" id="PF12849">
    <property type="entry name" value="PBP_like_2"/>
    <property type="match status" value="1"/>
</dbReference>
<proteinExistence type="predicted"/>
<dbReference type="InterPro" id="IPR024370">
    <property type="entry name" value="PBP_domain"/>
</dbReference>
<protein>
    <recommendedName>
        <fullName evidence="2">PBP domain-containing protein</fullName>
    </recommendedName>
</protein>
<dbReference type="PANTHER" id="PTHR37945:SF1">
    <property type="entry name" value="EXTRACELLULAR TUNGSTATE BINDING PROTEIN"/>
    <property type="match status" value="1"/>
</dbReference>
<keyword evidence="4" id="KW-1185">Reference proteome</keyword>